<sequence length="192" mass="21856">MKYPTRKSLTGYVGSIVLGAALSLLGTYLYNQHEATKAYLTMLQVTSISVQVEYRHIQQIRETFSTGMQPVFEVLEGPRTDTLVRSYPFHTKASKLGKEALLELNYQIAYSQIYLNTLEELPPAGFIEALDIYQSYLEDASTVIHLETLLLNGKISDSNYKMSINNCNNLRLDILGRLEPRYNIRLRLKGAR</sequence>
<accession>A0A0F9KGL7</accession>
<keyword evidence="1" id="KW-1133">Transmembrane helix</keyword>
<reference evidence="2" key="1">
    <citation type="journal article" date="2015" name="Nature">
        <title>Complex archaea that bridge the gap between prokaryotes and eukaryotes.</title>
        <authorList>
            <person name="Spang A."/>
            <person name="Saw J.H."/>
            <person name="Jorgensen S.L."/>
            <person name="Zaremba-Niedzwiedzka K."/>
            <person name="Martijn J."/>
            <person name="Lind A.E."/>
            <person name="van Eijk R."/>
            <person name="Schleper C."/>
            <person name="Guy L."/>
            <person name="Ettema T.J."/>
        </authorList>
    </citation>
    <scope>NUCLEOTIDE SEQUENCE</scope>
</reference>
<gene>
    <name evidence="2" type="ORF">LCGC14_1406090</name>
</gene>
<feature type="transmembrane region" description="Helical" evidence="1">
    <location>
        <begin position="12"/>
        <end position="30"/>
    </location>
</feature>
<keyword evidence="1" id="KW-0472">Membrane</keyword>
<evidence type="ECO:0000313" key="2">
    <source>
        <dbReference type="EMBL" id="KKM73871.1"/>
    </source>
</evidence>
<dbReference type="EMBL" id="LAZR01009232">
    <property type="protein sequence ID" value="KKM73871.1"/>
    <property type="molecule type" value="Genomic_DNA"/>
</dbReference>
<proteinExistence type="predicted"/>
<comment type="caution">
    <text evidence="2">The sequence shown here is derived from an EMBL/GenBank/DDBJ whole genome shotgun (WGS) entry which is preliminary data.</text>
</comment>
<evidence type="ECO:0000256" key="1">
    <source>
        <dbReference type="SAM" id="Phobius"/>
    </source>
</evidence>
<dbReference type="AlphaFoldDB" id="A0A0F9KGL7"/>
<keyword evidence="1" id="KW-0812">Transmembrane</keyword>
<protein>
    <submittedName>
        <fullName evidence="2">Uncharacterized protein</fullName>
    </submittedName>
</protein>
<organism evidence="2">
    <name type="scientific">marine sediment metagenome</name>
    <dbReference type="NCBI Taxonomy" id="412755"/>
    <lineage>
        <taxon>unclassified sequences</taxon>
        <taxon>metagenomes</taxon>
        <taxon>ecological metagenomes</taxon>
    </lineage>
</organism>
<name>A0A0F9KGL7_9ZZZZ</name>